<dbReference type="AlphaFoldDB" id="A0A0D2ECN2"/>
<keyword evidence="4" id="KW-1185">Reference proteome</keyword>
<dbReference type="RefSeq" id="XP_013313702.1">
    <property type="nucleotide sequence ID" value="XM_013458248.1"/>
</dbReference>
<feature type="region of interest" description="Disordered" evidence="1">
    <location>
        <begin position="129"/>
        <end position="175"/>
    </location>
</feature>
<feature type="compositionally biased region" description="Basic and acidic residues" evidence="1">
    <location>
        <begin position="148"/>
        <end position="158"/>
    </location>
</feature>
<proteinExistence type="predicted"/>
<evidence type="ECO:0000256" key="1">
    <source>
        <dbReference type="SAM" id="MobiDB-lite"/>
    </source>
</evidence>
<reference evidence="3 4" key="1">
    <citation type="submission" date="2015-01" db="EMBL/GenBank/DDBJ databases">
        <title>The Genome Sequence of Exophiala xenobiotica CBS118157.</title>
        <authorList>
            <consortium name="The Broad Institute Genomics Platform"/>
            <person name="Cuomo C."/>
            <person name="de Hoog S."/>
            <person name="Gorbushina A."/>
            <person name="Stielow B."/>
            <person name="Teixiera M."/>
            <person name="Abouelleil A."/>
            <person name="Chapman S.B."/>
            <person name="Priest M."/>
            <person name="Young S.K."/>
            <person name="Wortman J."/>
            <person name="Nusbaum C."/>
            <person name="Birren B."/>
        </authorList>
    </citation>
    <scope>NUCLEOTIDE SEQUENCE [LARGE SCALE GENOMIC DNA]</scope>
    <source>
        <strain evidence="3 4">CBS 118157</strain>
    </source>
</reference>
<organism evidence="3 4">
    <name type="scientific">Exophiala xenobiotica</name>
    <dbReference type="NCBI Taxonomy" id="348802"/>
    <lineage>
        <taxon>Eukaryota</taxon>
        <taxon>Fungi</taxon>
        <taxon>Dikarya</taxon>
        <taxon>Ascomycota</taxon>
        <taxon>Pezizomycotina</taxon>
        <taxon>Eurotiomycetes</taxon>
        <taxon>Chaetothyriomycetidae</taxon>
        <taxon>Chaetothyriales</taxon>
        <taxon>Herpotrichiellaceae</taxon>
        <taxon>Exophiala</taxon>
    </lineage>
</organism>
<dbReference type="EMBL" id="KN847321">
    <property type="protein sequence ID" value="KIW53118.1"/>
    <property type="molecule type" value="Genomic_DNA"/>
</dbReference>
<protein>
    <submittedName>
        <fullName evidence="3">Uncharacterized protein</fullName>
    </submittedName>
</protein>
<evidence type="ECO:0000313" key="4">
    <source>
        <dbReference type="Proteomes" id="UP000054342"/>
    </source>
</evidence>
<dbReference type="OrthoDB" id="5309803at2759"/>
<keyword evidence="2" id="KW-0812">Transmembrane</keyword>
<feature type="transmembrane region" description="Helical" evidence="2">
    <location>
        <begin position="20"/>
        <end position="43"/>
    </location>
</feature>
<evidence type="ECO:0000313" key="3">
    <source>
        <dbReference type="EMBL" id="KIW53118.1"/>
    </source>
</evidence>
<dbReference type="HOGENOM" id="CLU_1532569_0_0_1"/>
<accession>A0A0D2ECN2</accession>
<feature type="transmembrane region" description="Helical" evidence="2">
    <location>
        <begin position="65"/>
        <end position="87"/>
    </location>
</feature>
<dbReference type="Proteomes" id="UP000054342">
    <property type="component" value="Unassembled WGS sequence"/>
</dbReference>
<sequence>MVLTPPDSFDRVRDMDHSRLCTSLPVLLLLASFPFCTSGLFLFRCLSCLVLCDADGLTLVLASKLLLAVINILPWILAFLYDALLYLGRMVWHEIPVFGGRARGENRPRAPSLRQRAGRRMSFAELVTATTGASGGGAAPSTPTRAGTRQERGHEKNLSRTSIPEEQEQEQEENP</sequence>
<feature type="compositionally biased region" description="Acidic residues" evidence="1">
    <location>
        <begin position="165"/>
        <end position="175"/>
    </location>
</feature>
<keyword evidence="2" id="KW-0472">Membrane</keyword>
<keyword evidence="2" id="KW-1133">Transmembrane helix</keyword>
<evidence type="ECO:0000256" key="2">
    <source>
        <dbReference type="SAM" id="Phobius"/>
    </source>
</evidence>
<name>A0A0D2ECN2_9EURO</name>
<dbReference type="GeneID" id="25330622"/>
<gene>
    <name evidence="3" type="ORF">PV05_08714</name>
</gene>